<dbReference type="Proteomes" id="UP001272987">
    <property type="component" value="Unassembled WGS sequence"/>
</dbReference>
<feature type="region of interest" description="Disordered" evidence="1">
    <location>
        <begin position="104"/>
        <end position="130"/>
    </location>
</feature>
<gene>
    <name evidence="2" type="ORF">PV399_42060</name>
    <name evidence="3" type="ORF">PV666_48305</name>
</gene>
<reference evidence="2 4" key="1">
    <citation type="journal article" date="2023" name="Microb. Genom.">
        <title>Mesoterricola silvestris gen. nov., sp. nov., Mesoterricola sediminis sp. nov., Geothrix oryzae sp. nov., Geothrix edaphica sp. nov., Geothrix rubra sp. nov., and Geothrix limicola sp. nov., six novel members of Acidobacteriota isolated from soils.</title>
        <authorList>
            <person name="Weisberg A.J."/>
            <person name="Pearce E."/>
            <person name="Kramer C.G."/>
            <person name="Chang J.H."/>
            <person name="Clarke C.R."/>
        </authorList>
    </citation>
    <scope>NUCLEOTIDE SEQUENCE</scope>
    <source>
        <strain evidence="3 4">NB05-1H</strain>
        <strain evidence="2">NRRL_B-16521</strain>
    </source>
</reference>
<feature type="compositionally biased region" description="Low complexity" evidence="1">
    <location>
        <begin position="281"/>
        <end position="294"/>
    </location>
</feature>
<evidence type="ECO:0000313" key="4">
    <source>
        <dbReference type="Proteomes" id="UP001272987"/>
    </source>
</evidence>
<feature type="region of interest" description="Disordered" evidence="1">
    <location>
        <begin position="47"/>
        <end position="83"/>
    </location>
</feature>
<dbReference type="EMBL" id="JARAWP010000050">
    <property type="protein sequence ID" value="MDX3025615.1"/>
    <property type="molecule type" value="Genomic_DNA"/>
</dbReference>
<accession>A0AAP6BKG9</accession>
<evidence type="ECO:0000313" key="5">
    <source>
        <dbReference type="Proteomes" id="UP001282288"/>
    </source>
</evidence>
<feature type="compositionally biased region" description="Low complexity" evidence="1">
    <location>
        <begin position="55"/>
        <end position="78"/>
    </location>
</feature>
<sequence length="294" mass="29893">MSEGTMQRRAQRDDQHDRRTKRARNLSRALAAGALPVLLFAAGCSSDSGGGGGSAANAGDSQQSSSGGTATTPSDGASPSPTLKAAVYATLPDACKALSEDTLDDTVPKAKSGKKSASGEVGTRSGCTWDSLSDNGVKGSQYRWLSVSLLRFDSNSVAGDADQQAQKYFTRQLDDAKSVQGATNVKSSAAAGIGDAATAVSYDQKKKEGAFKQQTVVTRTENVVVTVDYNGAGFAGDKAPDPAELMKLAQQTAKEVVAAVKKANGGTVQPSSPAATPPAKPSATPSASASAVKS</sequence>
<dbReference type="GeneID" id="69809758"/>
<feature type="region of interest" description="Disordered" evidence="1">
    <location>
        <begin position="1"/>
        <end position="27"/>
    </location>
</feature>
<feature type="region of interest" description="Disordered" evidence="1">
    <location>
        <begin position="264"/>
        <end position="294"/>
    </location>
</feature>
<dbReference type="EMBL" id="JARAWC010000054">
    <property type="protein sequence ID" value="MDX2966250.1"/>
    <property type="molecule type" value="Genomic_DNA"/>
</dbReference>
<dbReference type="AlphaFoldDB" id="A0AAP6BKG9"/>
<comment type="caution">
    <text evidence="2">The sequence shown here is derived from an EMBL/GenBank/DDBJ whole genome shotgun (WGS) entry which is preliminary data.</text>
</comment>
<evidence type="ECO:0000256" key="1">
    <source>
        <dbReference type="SAM" id="MobiDB-lite"/>
    </source>
</evidence>
<name>A0AAP6BKG9_9ACTN</name>
<protein>
    <submittedName>
        <fullName evidence="2">DUF3558 domain-containing protein</fullName>
    </submittedName>
</protein>
<proteinExistence type="predicted"/>
<keyword evidence="4" id="KW-1185">Reference proteome</keyword>
<organism evidence="2 5">
    <name type="scientific">Streptomyces acidiscabies</name>
    <dbReference type="NCBI Taxonomy" id="42234"/>
    <lineage>
        <taxon>Bacteria</taxon>
        <taxon>Bacillati</taxon>
        <taxon>Actinomycetota</taxon>
        <taxon>Actinomycetes</taxon>
        <taxon>Kitasatosporales</taxon>
        <taxon>Streptomycetaceae</taxon>
        <taxon>Streptomyces</taxon>
    </lineage>
</organism>
<dbReference type="Proteomes" id="UP001282288">
    <property type="component" value="Unassembled WGS sequence"/>
</dbReference>
<evidence type="ECO:0000313" key="3">
    <source>
        <dbReference type="EMBL" id="MDX3025615.1"/>
    </source>
</evidence>
<dbReference type="RefSeq" id="WP_078480468.1">
    <property type="nucleotide sequence ID" value="NZ_CP122369.1"/>
</dbReference>
<evidence type="ECO:0000313" key="2">
    <source>
        <dbReference type="EMBL" id="MDX2966250.1"/>
    </source>
</evidence>